<dbReference type="RefSeq" id="YP_008474954.1">
    <property type="nucleotide sequence ID" value="NC_022158.1"/>
</dbReference>
<dbReference type="Gene3D" id="3.10.28.10">
    <property type="entry name" value="Homing endonucleases"/>
    <property type="match status" value="1"/>
</dbReference>
<dbReference type="AlphaFoldDB" id="S5TFJ4"/>
<geneLocation type="mitochondrion" evidence="2"/>
<feature type="signal peptide" evidence="1">
    <location>
        <begin position="1"/>
        <end position="18"/>
    </location>
</feature>
<gene>
    <name evidence="2" type="primary">cob-I2</name>
</gene>
<feature type="chain" id="PRO_5004532713" description="Homing endonuclease LAGLIDADG domain-containing protein" evidence="1">
    <location>
        <begin position="19"/>
        <end position="546"/>
    </location>
</feature>
<evidence type="ECO:0000256" key="1">
    <source>
        <dbReference type="SAM" id="SignalP"/>
    </source>
</evidence>
<reference evidence="2" key="1">
    <citation type="submission" date="2013-04" db="EMBL/GenBank/DDBJ databases">
        <authorList>
            <person name="Hegedusova E."/>
            <person name="Brejova B."/>
            <person name="Nosek J."/>
        </authorList>
    </citation>
    <scope>NUCLEOTIDE SEQUENCE</scope>
    <source>
        <strain evidence="2">CBS 7907</strain>
    </source>
</reference>
<dbReference type="SUPFAM" id="SSF55608">
    <property type="entry name" value="Homing endonucleases"/>
    <property type="match status" value="1"/>
</dbReference>
<protein>
    <recommendedName>
        <fullName evidence="3">Homing endonuclease LAGLIDADG domain-containing protein</fullName>
    </recommendedName>
</protein>
<proteinExistence type="predicted"/>
<name>S5TFJ4_PICKL</name>
<organism evidence="2">
    <name type="scientific">Pichia kluyveri</name>
    <name type="common">Yeast</name>
    <dbReference type="NCBI Taxonomy" id="36015"/>
    <lineage>
        <taxon>Eukaryota</taxon>
        <taxon>Fungi</taxon>
        <taxon>Dikarya</taxon>
        <taxon>Ascomycota</taxon>
        <taxon>Saccharomycotina</taxon>
        <taxon>Pichiomycetes</taxon>
        <taxon>Pichiales</taxon>
        <taxon>Pichiaceae</taxon>
        <taxon>Pichia</taxon>
    </lineage>
</organism>
<sequence>SVVLLIVVLFKWLDPSLDEDWNNKEILDKEEILKLLNEKDNVNNNEDISSNEEEFKELINGLFQAEGNVYYEFYSLKSQIGRVKWSISLNGSEGSIKIFKRLNKTFENKLKYNIFKTSNNRWHVSIFTQDLDLILNKIIPYYDNIYGDKYRSKVFLIKIKYLLDILKTMKYKDNKEEYIDYLIKVIVLVYNIVDNSQRQISLEEKLELVLEKYNDKDYYNDYYKLNKDYYREYPLKILGTKLNKNFNVNYKWLLGFFLGDGNILIYIRNEKLNLWLINILRITQKKTVDNENLFNLIEKFLEKDNIKLELKDKNDNTIEMNIDNKKDLKILLTEWLKYPDLLYNKKLDILYLNKILSMFKISRYWGYGKLVRFYILKEYKTLKYKNLSKSSLKLQLLSIEEIMENLKEGILSYTKEKYSLEEQKELISKTLDKEYIKSRLMKDKLSDKYYYFHTGNNTTKLLLYTRMFYYIIKKDYISNDIDDLNFISNYKGLGYVVNLPIIIKPKKKYYYYSVHGSELALLRAKVYKYTHLIENLKKFLNKKIMK</sequence>
<evidence type="ECO:0000313" key="2">
    <source>
        <dbReference type="EMBL" id="AGS44207.1"/>
    </source>
</evidence>
<keyword evidence="2" id="KW-0496">Mitochondrion</keyword>
<feature type="non-terminal residue" evidence="2">
    <location>
        <position position="1"/>
    </location>
</feature>
<dbReference type="InterPro" id="IPR027434">
    <property type="entry name" value="Homing_endonucl"/>
</dbReference>
<accession>S5TFJ4</accession>
<dbReference type="GeneID" id="16694633"/>
<dbReference type="EMBL" id="KC993182">
    <property type="protein sequence ID" value="AGS44207.1"/>
    <property type="molecule type" value="Genomic_DNA"/>
</dbReference>
<evidence type="ECO:0008006" key="3">
    <source>
        <dbReference type="Google" id="ProtNLM"/>
    </source>
</evidence>
<keyword evidence="1" id="KW-0732">Signal</keyword>